<evidence type="ECO:0000259" key="1">
    <source>
        <dbReference type="Pfam" id="PF03732"/>
    </source>
</evidence>
<feature type="domain" description="Retrotransposon gag" evidence="1">
    <location>
        <begin position="111"/>
        <end position="190"/>
    </location>
</feature>
<keyword evidence="3" id="KW-1185">Reference proteome</keyword>
<comment type="caution">
    <text evidence="2">The sequence shown here is derived from an EMBL/GenBank/DDBJ whole genome shotgun (WGS) entry which is preliminary data.</text>
</comment>
<feature type="non-terminal residue" evidence="2">
    <location>
        <position position="1"/>
    </location>
</feature>
<name>A0A371FE35_MUCPR</name>
<dbReference type="OrthoDB" id="1002091at2759"/>
<gene>
    <name evidence="2" type="ORF">CR513_43640</name>
</gene>
<dbReference type="AlphaFoldDB" id="A0A371FE35"/>
<proteinExistence type="predicted"/>
<accession>A0A371FE35</accession>
<protein>
    <recommendedName>
        <fullName evidence="1">Retrotransposon gag domain-containing protein</fullName>
    </recommendedName>
</protein>
<sequence length="250" mass="28182">MLPPPVYVMVTRAPHLIDLGRQTRPTPRTQGAIPLGEEKLNSLEERTENHGLDVVDLCLVPNIVLPADFKTPKFEKYKGIFYPRVHLAMYCTKIASYIHQDKILVHCFQDSLTGATLSWYINLEKGDLAEAFVRQYKYNKDMAPDRSRFQNLSKAESEGFKDYAQRWRKLVAKVQPPLTEKKMVTMLIDTLPSPFYDKAVGSVASSFADLITVGERIDSSLKRGSSPRPTTTLASLENLIRKGGKGRPTP</sequence>
<reference evidence="2" key="1">
    <citation type="submission" date="2018-05" db="EMBL/GenBank/DDBJ databases">
        <title>Draft genome of Mucuna pruriens seed.</title>
        <authorList>
            <person name="Nnadi N.E."/>
            <person name="Vos R."/>
            <person name="Hasami M.H."/>
            <person name="Devisetty U.K."/>
            <person name="Aguiy J.C."/>
        </authorList>
    </citation>
    <scope>NUCLEOTIDE SEQUENCE [LARGE SCALE GENOMIC DNA]</scope>
    <source>
        <strain evidence="2">JCA_2017</strain>
    </source>
</reference>
<evidence type="ECO:0000313" key="2">
    <source>
        <dbReference type="EMBL" id="RDX76373.1"/>
    </source>
</evidence>
<organism evidence="2 3">
    <name type="scientific">Mucuna pruriens</name>
    <name type="common">Velvet bean</name>
    <name type="synonym">Dolichos pruriens</name>
    <dbReference type="NCBI Taxonomy" id="157652"/>
    <lineage>
        <taxon>Eukaryota</taxon>
        <taxon>Viridiplantae</taxon>
        <taxon>Streptophyta</taxon>
        <taxon>Embryophyta</taxon>
        <taxon>Tracheophyta</taxon>
        <taxon>Spermatophyta</taxon>
        <taxon>Magnoliopsida</taxon>
        <taxon>eudicotyledons</taxon>
        <taxon>Gunneridae</taxon>
        <taxon>Pentapetalae</taxon>
        <taxon>rosids</taxon>
        <taxon>fabids</taxon>
        <taxon>Fabales</taxon>
        <taxon>Fabaceae</taxon>
        <taxon>Papilionoideae</taxon>
        <taxon>50 kb inversion clade</taxon>
        <taxon>NPAAA clade</taxon>
        <taxon>indigoferoid/millettioid clade</taxon>
        <taxon>Phaseoleae</taxon>
        <taxon>Mucuna</taxon>
    </lineage>
</organism>
<dbReference type="Pfam" id="PF03732">
    <property type="entry name" value="Retrotrans_gag"/>
    <property type="match status" value="1"/>
</dbReference>
<evidence type="ECO:0000313" key="3">
    <source>
        <dbReference type="Proteomes" id="UP000257109"/>
    </source>
</evidence>
<dbReference type="PANTHER" id="PTHR33223">
    <property type="entry name" value="CCHC-TYPE DOMAIN-CONTAINING PROTEIN"/>
    <property type="match status" value="1"/>
</dbReference>
<dbReference type="Proteomes" id="UP000257109">
    <property type="component" value="Unassembled WGS sequence"/>
</dbReference>
<dbReference type="InterPro" id="IPR005162">
    <property type="entry name" value="Retrotrans_gag_dom"/>
</dbReference>
<dbReference type="PANTHER" id="PTHR33223:SF8">
    <property type="entry name" value="OS04G0172440 PROTEIN"/>
    <property type="match status" value="1"/>
</dbReference>
<dbReference type="EMBL" id="QJKJ01009528">
    <property type="protein sequence ID" value="RDX76373.1"/>
    <property type="molecule type" value="Genomic_DNA"/>
</dbReference>